<name>A0A183G0A0_HELPZ</name>
<accession>A0A183G0A0</accession>
<sequence length="109" mass="12174">MMARSHIASVAGVRSGLLELRVDVHGKARVSEDTNAAYSPAVAGSEEQFFPDVVFFCRHEFRAVFAYEIMFWTGVTDVGQLIVFDVSGMMAITQYDFCFFVNKVFCQVG</sequence>
<reference evidence="3" key="2">
    <citation type="submission" date="2019-09" db="UniProtKB">
        <authorList>
            <consortium name="WormBaseParasite"/>
        </authorList>
    </citation>
    <scope>IDENTIFICATION</scope>
</reference>
<dbReference type="EMBL" id="UZAH01028390">
    <property type="protein sequence ID" value="VDO99839.1"/>
    <property type="molecule type" value="Genomic_DNA"/>
</dbReference>
<dbReference type="WBParaSite" id="HPBE_0001450101-mRNA-1">
    <property type="protein sequence ID" value="HPBE_0001450101-mRNA-1"/>
    <property type="gene ID" value="HPBE_0001450101"/>
</dbReference>
<proteinExistence type="predicted"/>
<gene>
    <name evidence="1" type="ORF">HPBE_LOCUS14502</name>
</gene>
<keyword evidence="2" id="KW-1185">Reference proteome</keyword>
<evidence type="ECO:0000313" key="2">
    <source>
        <dbReference type="Proteomes" id="UP000050761"/>
    </source>
</evidence>
<dbReference type="AlphaFoldDB" id="A0A183G0A0"/>
<organism evidence="2 3">
    <name type="scientific">Heligmosomoides polygyrus</name>
    <name type="common">Parasitic roundworm</name>
    <dbReference type="NCBI Taxonomy" id="6339"/>
    <lineage>
        <taxon>Eukaryota</taxon>
        <taxon>Metazoa</taxon>
        <taxon>Ecdysozoa</taxon>
        <taxon>Nematoda</taxon>
        <taxon>Chromadorea</taxon>
        <taxon>Rhabditida</taxon>
        <taxon>Rhabditina</taxon>
        <taxon>Rhabditomorpha</taxon>
        <taxon>Strongyloidea</taxon>
        <taxon>Heligmosomidae</taxon>
        <taxon>Heligmosomoides</taxon>
    </lineage>
</organism>
<dbReference type="Proteomes" id="UP000050761">
    <property type="component" value="Unassembled WGS sequence"/>
</dbReference>
<dbReference type="OrthoDB" id="5857248at2759"/>
<protein>
    <submittedName>
        <fullName evidence="3">Histone-arginine methyltransferase CARM1</fullName>
    </submittedName>
</protein>
<reference evidence="1 2" key="1">
    <citation type="submission" date="2018-11" db="EMBL/GenBank/DDBJ databases">
        <authorList>
            <consortium name="Pathogen Informatics"/>
        </authorList>
    </citation>
    <scope>NUCLEOTIDE SEQUENCE [LARGE SCALE GENOMIC DNA]</scope>
</reference>
<evidence type="ECO:0000313" key="1">
    <source>
        <dbReference type="EMBL" id="VDO99839.1"/>
    </source>
</evidence>
<evidence type="ECO:0000313" key="3">
    <source>
        <dbReference type="WBParaSite" id="HPBE_0001450101-mRNA-1"/>
    </source>
</evidence>
<accession>A0A3P8A950</accession>